<comment type="catalytic activity">
    <reaction evidence="6 8">
        <text>(sulfur carrier)-H + L-cysteine = (sulfur carrier)-SH + L-alanine</text>
        <dbReference type="Rhea" id="RHEA:43892"/>
        <dbReference type="Rhea" id="RHEA-COMP:14737"/>
        <dbReference type="Rhea" id="RHEA-COMP:14739"/>
        <dbReference type="ChEBI" id="CHEBI:29917"/>
        <dbReference type="ChEBI" id="CHEBI:35235"/>
        <dbReference type="ChEBI" id="CHEBI:57972"/>
        <dbReference type="ChEBI" id="CHEBI:64428"/>
        <dbReference type="EC" id="2.8.1.7"/>
    </reaction>
</comment>
<dbReference type="Gene3D" id="3.40.640.10">
    <property type="entry name" value="Type I PLP-dependent aspartate aminotransferase-like (Major domain)"/>
    <property type="match status" value="1"/>
</dbReference>
<evidence type="ECO:0000256" key="5">
    <source>
        <dbReference type="ARBA" id="ARBA00022898"/>
    </source>
</evidence>
<keyword evidence="5 8" id="KW-0663">Pyridoxal phosphate</keyword>
<dbReference type="Proteomes" id="UP000441523">
    <property type="component" value="Unassembled WGS sequence"/>
</dbReference>
<organism evidence="10 11">
    <name type="scientific">Methylobacterium planeticum</name>
    <dbReference type="NCBI Taxonomy" id="2615211"/>
    <lineage>
        <taxon>Bacteria</taxon>
        <taxon>Pseudomonadati</taxon>
        <taxon>Pseudomonadota</taxon>
        <taxon>Alphaproteobacteria</taxon>
        <taxon>Hyphomicrobiales</taxon>
        <taxon>Methylobacteriaceae</taxon>
        <taxon>Methylobacterium</taxon>
    </lineage>
</organism>
<dbReference type="Pfam" id="PF00266">
    <property type="entry name" value="Aminotran_5"/>
    <property type="match status" value="1"/>
</dbReference>
<evidence type="ECO:0000256" key="7">
    <source>
        <dbReference type="RuleBase" id="RU004504"/>
    </source>
</evidence>
<accession>A0A6N6MKW1</accession>
<proteinExistence type="inferred from homology"/>
<dbReference type="PANTHER" id="PTHR43586:SF8">
    <property type="entry name" value="CYSTEINE DESULFURASE 1, CHLOROPLASTIC"/>
    <property type="match status" value="1"/>
</dbReference>
<dbReference type="GO" id="GO:0006534">
    <property type="term" value="P:cysteine metabolic process"/>
    <property type="evidence" value="ECO:0007669"/>
    <property type="project" value="UniProtKB-UniRule"/>
</dbReference>
<evidence type="ECO:0000256" key="2">
    <source>
        <dbReference type="ARBA" id="ARBA00010447"/>
    </source>
</evidence>
<keyword evidence="4 8" id="KW-0808">Transferase</keyword>
<dbReference type="EC" id="2.8.1.7" evidence="3 8"/>
<evidence type="ECO:0000256" key="8">
    <source>
        <dbReference type="RuleBase" id="RU004506"/>
    </source>
</evidence>
<comment type="similarity">
    <text evidence="2 8">Belongs to the class-V pyridoxal-phosphate-dependent aminotransferase family. Csd subfamily.</text>
</comment>
<evidence type="ECO:0000256" key="3">
    <source>
        <dbReference type="ARBA" id="ARBA00012239"/>
    </source>
</evidence>
<reference evidence="10 11" key="1">
    <citation type="submission" date="2019-09" db="EMBL/GenBank/DDBJ databases">
        <title>YIM 132548 draft genome.</title>
        <authorList>
            <person name="Jiang L."/>
        </authorList>
    </citation>
    <scope>NUCLEOTIDE SEQUENCE [LARGE SCALE GENOMIC DNA]</scope>
    <source>
        <strain evidence="10 11">YIM 132548</strain>
    </source>
</reference>
<dbReference type="EMBL" id="VZZJ01000038">
    <property type="protein sequence ID" value="KAB1069530.1"/>
    <property type="molecule type" value="Genomic_DNA"/>
</dbReference>
<dbReference type="GO" id="GO:0031071">
    <property type="term" value="F:cysteine desulfurase activity"/>
    <property type="evidence" value="ECO:0007669"/>
    <property type="project" value="UniProtKB-UniRule"/>
</dbReference>
<comment type="cofactor">
    <cofactor evidence="1 7">
        <name>pyridoxal 5'-phosphate</name>
        <dbReference type="ChEBI" id="CHEBI:597326"/>
    </cofactor>
</comment>
<evidence type="ECO:0000256" key="6">
    <source>
        <dbReference type="ARBA" id="ARBA00050776"/>
    </source>
</evidence>
<sequence length="414" mass="44959">MNAPVLQTPYDVEAIRAQFPILSETVYGKPLVYLDNAASSQKPRAVIDAMVNCMETGYANVHRGLHFMANAATEGFEGARETTRQFLNAASTDEIIFTRNATEAYNLVASSMGWAGLIGEGDEIILSIMEHHSNIVPWHFLRERRGAVIKWAPVDDAGNFLVDAYEKLFSARTKMVAITHMSNVLGTVTPAEEIVRIAHAHGVPVLLDGAQSAVHRSVDVRALDCDFYVFTGHKVYGPTGIGVLYGKREWLERLPPYQGGGEMIRTVSENAITYNDPPHRFEAGTPAIIEAVGLGAALEFMMGVGRERIAAHEAALTAYAEERLGAMNSVRLIGTARDKGGVIAFEMKGAHAHDIATVIDRQGVAVRAGTHCAMPLLNRFGVTSTCRASFGLYNTRAEVDVLAEALAKAEMLFA</sequence>
<dbReference type="SUPFAM" id="SSF53383">
    <property type="entry name" value="PLP-dependent transferases"/>
    <property type="match status" value="1"/>
</dbReference>
<dbReference type="InterPro" id="IPR015421">
    <property type="entry name" value="PyrdxlP-dep_Trfase_major"/>
</dbReference>
<evidence type="ECO:0000256" key="1">
    <source>
        <dbReference type="ARBA" id="ARBA00001933"/>
    </source>
</evidence>
<dbReference type="CDD" id="cd06453">
    <property type="entry name" value="SufS_like"/>
    <property type="match status" value="1"/>
</dbReference>
<dbReference type="InterPro" id="IPR015422">
    <property type="entry name" value="PyrdxlP-dep_Trfase_small"/>
</dbReference>
<gene>
    <name evidence="10" type="ORF">F6X51_25230</name>
</gene>
<protein>
    <recommendedName>
        <fullName evidence="3 8">Cysteine desulfurase</fullName>
        <ecNumber evidence="3 8">2.8.1.7</ecNumber>
    </recommendedName>
</protein>
<dbReference type="GO" id="GO:0030170">
    <property type="term" value="F:pyridoxal phosphate binding"/>
    <property type="evidence" value="ECO:0007669"/>
    <property type="project" value="UniProtKB-UniRule"/>
</dbReference>
<comment type="caution">
    <text evidence="10">The sequence shown here is derived from an EMBL/GenBank/DDBJ whole genome shotgun (WGS) entry which is preliminary data.</text>
</comment>
<comment type="function">
    <text evidence="8">Catalyzes the removal of elemental sulfur and selenium atoms from L-cysteine, L-cystine, L-selenocysteine, and L-selenocystine to produce L-alanine.</text>
</comment>
<evidence type="ECO:0000256" key="4">
    <source>
        <dbReference type="ARBA" id="ARBA00022679"/>
    </source>
</evidence>
<dbReference type="AlphaFoldDB" id="A0A6N6MKW1"/>
<dbReference type="RefSeq" id="WP_150966628.1">
    <property type="nucleotide sequence ID" value="NZ_VZZJ01000038.1"/>
</dbReference>
<keyword evidence="11" id="KW-1185">Reference proteome</keyword>
<dbReference type="InterPro" id="IPR020578">
    <property type="entry name" value="Aminotrans_V_PyrdxlP_BS"/>
</dbReference>
<evidence type="ECO:0000259" key="9">
    <source>
        <dbReference type="Pfam" id="PF00266"/>
    </source>
</evidence>
<dbReference type="InterPro" id="IPR000192">
    <property type="entry name" value="Aminotrans_V_dom"/>
</dbReference>
<name>A0A6N6MKW1_9HYPH</name>
<dbReference type="InterPro" id="IPR010970">
    <property type="entry name" value="Cys_dSase_SufS"/>
</dbReference>
<dbReference type="Gene3D" id="3.90.1150.10">
    <property type="entry name" value="Aspartate Aminotransferase, domain 1"/>
    <property type="match status" value="1"/>
</dbReference>
<dbReference type="NCBIfam" id="TIGR01979">
    <property type="entry name" value="sufS"/>
    <property type="match status" value="1"/>
</dbReference>
<evidence type="ECO:0000313" key="10">
    <source>
        <dbReference type="EMBL" id="KAB1069530.1"/>
    </source>
</evidence>
<dbReference type="PROSITE" id="PS00595">
    <property type="entry name" value="AA_TRANSFER_CLASS_5"/>
    <property type="match status" value="1"/>
</dbReference>
<feature type="domain" description="Aminotransferase class V" evidence="9">
    <location>
        <begin position="32"/>
        <end position="402"/>
    </location>
</feature>
<dbReference type="PANTHER" id="PTHR43586">
    <property type="entry name" value="CYSTEINE DESULFURASE"/>
    <property type="match status" value="1"/>
</dbReference>
<dbReference type="InterPro" id="IPR015424">
    <property type="entry name" value="PyrdxlP-dep_Trfase"/>
</dbReference>
<evidence type="ECO:0000313" key="11">
    <source>
        <dbReference type="Proteomes" id="UP000441523"/>
    </source>
</evidence>